<feature type="transmembrane region" description="Helical" evidence="5">
    <location>
        <begin position="6"/>
        <end position="39"/>
    </location>
</feature>
<evidence type="ECO:0000256" key="1">
    <source>
        <dbReference type="ARBA" id="ARBA00004141"/>
    </source>
</evidence>
<dbReference type="GO" id="GO:0005886">
    <property type="term" value="C:plasma membrane"/>
    <property type="evidence" value="ECO:0007669"/>
    <property type="project" value="UniProtKB-SubCell"/>
</dbReference>
<dbReference type="EMBL" id="BMCG01000003">
    <property type="protein sequence ID" value="GGC06768.1"/>
    <property type="molecule type" value="Genomic_DNA"/>
</dbReference>
<dbReference type="Pfam" id="PF01925">
    <property type="entry name" value="TauE"/>
    <property type="match status" value="1"/>
</dbReference>
<feature type="transmembrane region" description="Helical" evidence="5">
    <location>
        <begin position="107"/>
        <end position="124"/>
    </location>
</feature>
<keyword evidence="4 5" id="KW-0472">Membrane</keyword>
<dbReference type="Proteomes" id="UP000620266">
    <property type="component" value="Unassembled WGS sequence"/>
</dbReference>
<evidence type="ECO:0000313" key="7">
    <source>
        <dbReference type="Proteomes" id="UP000620266"/>
    </source>
</evidence>
<reference evidence="6" key="2">
    <citation type="submission" date="2020-09" db="EMBL/GenBank/DDBJ databases">
        <authorList>
            <person name="Sun Q."/>
            <person name="Sedlacek I."/>
        </authorList>
    </citation>
    <scope>NUCLEOTIDE SEQUENCE</scope>
    <source>
        <strain evidence="6">CCM 7086</strain>
    </source>
</reference>
<feature type="transmembrane region" description="Helical" evidence="5">
    <location>
        <begin position="210"/>
        <end position="231"/>
    </location>
</feature>
<reference evidence="6" key="1">
    <citation type="journal article" date="2014" name="Int. J. Syst. Evol. Microbiol.">
        <title>Complete genome sequence of Corynebacterium casei LMG S-19264T (=DSM 44701T), isolated from a smear-ripened cheese.</title>
        <authorList>
            <consortium name="US DOE Joint Genome Institute (JGI-PGF)"/>
            <person name="Walter F."/>
            <person name="Albersmeier A."/>
            <person name="Kalinowski J."/>
            <person name="Ruckert C."/>
        </authorList>
    </citation>
    <scope>NUCLEOTIDE SEQUENCE</scope>
    <source>
        <strain evidence="6">CCM 7086</strain>
    </source>
</reference>
<feature type="transmembrane region" description="Helical" evidence="5">
    <location>
        <begin position="46"/>
        <end position="64"/>
    </location>
</feature>
<name>A0A8J2XXX3_9BURK</name>
<evidence type="ECO:0000256" key="5">
    <source>
        <dbReference type="RuleBase" id="RU363041"/>
    </source>
</evidence>
<sequence length="264" mass="27497">MMWFAAYVAAGAFVGVLAGLLGIGGGMTLVPVMAALFAAQQFAPDHVVHMALATCMASVVFTSSSSVREHLKFKGVDFDIVKRMTPGMVIGSLLATSFSAWIPQRMLALSFAVIVFCGATQILLNKKPEAARSLPSAGPLFAVGVVIGIIAGLVSAGGAFLSVPFMLWCGVPMKKTIGTGAMMGIPLAIMGTIGYAISGWNVTGLPPGTIGFVSITALVGIVCGSVFTAPIGARLAHRLPVPTLKRIFACLLYVLAAKMLWTYW</sequence>
<dbReference type="AlphaFoldDB" id="A0A8J2XXX3"/>
<gene>
    <name evidence="6" type="ORF">GCM10007205_15010</name>
</gene>
<keyword evidence="5" id="KW-1003">Cell membrane</keyword>
<protein>
    <recommendedName>
        <fullName evidence="5">Probable membrane transporter protein</fullName>
    </recommendedName>
</protein>
<evidence type="ECO:0000256" key="3">
    <source>
        <dbReference type="ARBA" id="ARBA00022989"/>
    </source>
</evidence>
<keyword evidence="3 5" id="KW-1133">Transmembrane helix</keyword>
<comment type="similarity">
    <text evidence="5">Belongs to the 4-toluene sulfonate uptake permease (TSUP) (TC 2.A.102) family.</text>
</comment>
<dbReference type="InterPro" id="IPR002781">
    <property type="entry name" value="TM_pro_TauE-like"/>
</dbReference>
<accession>A0A8J2XXX3</accession>
<dbReference type="RefSeq" id="WP_188395611.1">
    <property type="nucleotide sequence ID" value="NZ_BMCG01000003.1"/>
</dbReference>
<keyword evidence="2 5" id="KW-0812">Transmembrane</keyword>
<evidence type="ECO:0000313" key="6">
    <source>
        <dbReference type="EMBL" id="GGC06768.1"/>
    </source>
</evidence>
<comment type="caution">
    <text evidence="6">The sequence shown here is derived from an EMBL/GenBank/DDBJ whole genome shotgun (WGS) entry which is preliminary data.</text>
</comment>
<keyword evidence="7" id="KW-1185">Reference proteome</keyword>
<evidence type="ECO:0000256" key="4">
    <source>
        <dbReference type="ARBA" id="ARBA00023136"/>
    </source>
</evidence>
<organism evidence="6 7">
    <name type="scientific">Oxalicibacterium flavum</name>
    <dbReference type="NCBI Taxonomy" id="179467"/>
    <lineage>
        <taxon>Bacteria</taxon>
        <taxon>Pseudomonadati</taxon>
        <taxon>Pseudomonadota</taxon>
        <taxon>Betaproteobacteria</taxon>
        <taxon>Burkholderiales</taxon>
        <taxon>Oxalobacteraceae</taxon>
        <taxon>Oxalicibacterium</taxon>
    </lineage>
</organism>
<feature type="transmembrane region" description="Helical" evidence="5">
    <location>
        <begin position="243"/>
        <end position="261"/>
    </location>
</feature>
<comment type="subcellular location">
    <subcellularLocation>
        <location evidence="5">Cell membrane</location>
        <topology evidence="5">Multi-pass membrane protein</topology>
    </subcellularLocation>
    <subcellularLocation>
        <location evidence="1">Membrane</location>
        <topology evidence="1">Multi-pass membrane protein</topology>
    </subcellularLocation>
</comment>
<feature type="transmembrane region" description="Helical" evidence="5">
    <location>
        <begin position="180"/>
        <end position="198"/>
    </location>
</feature>
<feature type="transmembrane region" description="Helical" evidence="5">
    <location>
        <begin position="140"/>
        <end position="168"/>
    </location>
</feature>
<feature type="transmembrane region" description="Helical" evidence="5">
    <location>
        <begin position="84"/>
        <end position="102"/>
    </location>
</feature>
<dbReference type="PANTHER" id="PTHR43483:SF3">
    <property type="entry name" value="MEMBRANE TRANSPORTER PROTEIN HI_0806-RELATED"/>
    <property type="match status" value="1"/>
</dbReference>
<proteinExistence type="inferred from homology"/>
<dbReference type="PANTHER" id="PTHR43483">
    <property type="entry name" value="MEMBRANE TRANSPORTER PROTEIN HI_0806-RELATED"/>
    <property type="match status" value="1"/>
</dbReference>
<evidence type="ECO:0000256" key="2">
    <source>
        <dbReference type="ARBA" id="ARBA00022692"/>
    </source>
</evidence>